<proteinExistence type="predicted"/>
<comment type="caution">
    <text evidence="2">The sequence shown here is derived from an EMBL/GenBank/DDBJ whole genome shotgun (WGS) entry which is preliminary data.</text>
</comment>
<feature type="region of interest" description="Disordered" evidence="1">
    <location>
        <begin position="93"/>
        <end position="129"/>
    </location>
</feature>
<reference evidence="2" key="1">
    <citation type="submission" date="2023-10" db="EMBL/GenBank/DDBJ databases">
        <authorList>
            <person name="Chen Y."/>
            <person name="Shah S."/>
            <person name="Dougan E. K."/>
            <person name="Thang M."/>
            <person name="Chan C."/>
        </authorList>
    </citation>
    <scope>NUCLEOTIDE SEQUENCE [LARGE SCALE GENOMIC DNA]</scope>
</reference>
<gene>
    <name evidence="2" type="ORF">PCOR1329_LOCUS61289</name>
</gene>
<evidence type="ECO:0000256" key="1">
    <source>
        <dbReference type="SAM" id="MobiDB-lite"/>
    </source>
</evidence>
<organism evidence="2 3">
    <name type="scientific">Prorocentrum cordatum</name>
    <dbReference type="NCBI Taxonomy" id="2364126"/>
    <lineage>
        <taxon>Eukaryota</taxon>
        <taxon>Sar</taxon>
        <taxon>Alveolata</taxon>
        <taxon>Dinophyceae</taxon>
        <taxon>Prorocentrales</taxon>
        <taxon>Prorocentraceae</taxon>
        <taxon>Prorocentrum</taxon>
    </lineage>
</organism>
<sequence>TLLPKARSARPGVGPSVQLASPLVRAPDMDLQRTPRVLFEVTSSNELVCTPLTADSVPRAALRPAAQAKVPLPRTSLRRTCAEFEEASPRLSSQECLGDRAGPTRSEPVGRLTCPSPGQAEGKAGKAGARLPAAPASREACKSSVGGTLPKLVVGGERRCARDASVRARQRLSGYAVSL</sequence>
<accession>A0ABN9VUE8</accession>
<dbReference type="EMBL" id="CAUYUJ010017706">
    <property type="protein sequence ID" value="CAK0877151.1"/>
    <property type="molecule type" value="Genomic_DNA"/>
</dbReference>
<dbReference type="Proteomes" id="UP001189429">
    <property type="component" value="Unassembled WGS sequence"/>
</dbReference>
<keyword evidence="3" id="KW-1185">Reference proteome</keyword>
<evidence type="ECO:0000313" key="3">
    <source>
        <dbReference type="Proteomes" id="UP001189429"/>
    </source>
</evidence>
<feature type="non-terminal residue" evidence="2">
    <location>
        <position position="1"/>
    </location>
</feature>
<feature type="compositionally biased region" description="Low complexity" evidence="1">
    <location>
        <begin position="118"/>
        <end position="129"/>
    </location>
</feature>
<evidence type="ECO:0000313" key="2">
    <source>
        <dbReference type="EMBL" id="CAK0877151.1"/>
    </source>
</evidence>
<protein>
    <submittedName>
        <fullName evidence="2">Uncharacterized protein</fullName>
    </submittedName>
</protein>
<name>A0ABN9VUE8_9DINO</name>